<dbReference type="Proteomes" id="UP001152320">
    <property type="component" value="Chromosome 2"/>
</dbReference>
<reference evidence="1" key="1">
    <citation type="submission" date="2021-10" db="EMBL/GenBank/DDBJ databases">
        <title>Tropical sea cucumber genome reveals ecological adaptation and Cuvierian tubules defense mechanism.</title>
        <authorList>
            <person name="Chen T."/>
        </authorList>
    </citation>
    <scope>NUCLEOTIDE SEQUENCE</scope>
    <source>
        <strain evidence="1">Nanhai2018</strain>
        <tissue evidence="1">Muscle</tissue>
    </source>
</reference>
<dbReference type="EMBL" id="JAIZAY010000002">
    <property type="protein sequence ID" value="KAJ8047250.1"/>
    <property type="molecule type" value="Genomic_DNA"/>
</dbReference>
<accession>A0A9Q1HIR5</accession>
<keyword evidence="2" id="KW-1185">Reference proteome</keyword>
<protein>
    <submittedName>
        <fullName evidence="1">Uncharacterized protein</fullName>
    </submittedName>
</protein>
<comment type="caution">
    <text evidence="1">The sequence shown here is derived from an EMBL/GenBank/DDBJ whole genome shotgun (WGS) entry which is preliminary data.</text>
</comment>
<proteinExistence type="predicted"/>
<dbReference type="AlphaFoldDB" id="A0A9Q1HIR5"/>
<name>A0A9Q1HIR5_HOLLE</name>
<evidence type="ECO:0000313" key="1">
    <source>
        <dbReference type="EMBL" id="KAJ8047250.1"/>
    </source>
</evidence>
<organism evidence="1 2">
    <name type="scientific">Holothuria leucospilota</name>
    <name type="common">Black long sea cucumber</name>
    <name type="synonym">Mertensiothuria leucospilota</name>
    <dbReference type="NCBI Taxonomy" id="206669"/>
    <lineage>
        <taxon>Eukaryota</taxon>
        <taxon>Metazoa</taxon>
        <taxon>Echinodermata</taxon>
        <taxon>Eleutherozoa</taxon>
        <taxon>Echinozoa</taxon>
        <taxon>Holothuroidea</taxon>
        <taxon>Aspidochirotacea</taxon>
        <taxon>Aspidochirotida</taxon>
        <taxon>Holothuriidae</taxon>
        <taxon>Holothuria</taxon>
    </lineage>
</organism>
<evidence type="ECO:0000313" key="2">
    <source>
        <dbReference type="Proteomes" id="UP001152320"/>
    </source>
</evidence>
<sequence>MISYSCMQNIGSIIKSHNRKIIEKSTEPTKDCNCRKPEECPMNGKCLSSQVVYNATVTSGNTSTSHVGLAGGTFK</sequence>
<gene>
    <name evidence="1" type="ORF">HOLleu_06211</name>
</gene>